<feature type="compositionally biased region" description="Polar residues" evidence="4">
    <location>
        <begin position="942"/>
        <end position="980"/>
    </location>
</feature>
<dbReference type="InterPro" id="IPR050540">
    <property type="entry name" value="F-actin_Monoox_Mical"/>
</dbReference>
<dbReference type="SUPFAM" id="SSF47576">
    <property type="entry name" value="Calponin-homology domain, CH-domain"/>
    <property type="match status" value="1"/>
</dbReference>
<feature type="compositionally biased region" description="Polar residues" evidence="4">
    <location>
        <begin position="420"/>
        <end position="431"/>
    </location>
</feature>
<feature type="region of interest" description="Disordered" evidence="4">
    <location>
        <begin position="905"/>
        <end position="1054"/>
    </location>
</feature>
<evidence type="ECO:0000313" key="7">
    <source>
        <dbReference type="Proteomes" id="UP001283361"/>
    </source>
</evidence>
<evidence type="ECO:0000256" key="2">
    <source>
        <dbReference type="ARBA" id="ARBA00023054"/>
    </source>
</evidence>
<dbReference type="AlphaFoldDB" id="A0AAE0YQ10"/>
<dbReference type="InterPro" id="IPR036872">
    <property type="entry name" value="CH_dom_sf"/>
</dbReference>
<feature type="region of interest" description="Disordered" evidence="4">
    <location>
        <begin position="869"/>
        <end position="893"/>
    </location>
</feature>
<dbReference type="EMBL" id="JAWDGP010005700">
    <property type="protein sequence ID" value="KAK3753601.1"/>
    <property type="molecule type" value="Genomic_DNA"/>
</dbReference>
<dbReference type="Pfam" id="PF00307">
    <property type="entry name" value="CH"/>
    <property type="match status" value="1"/>
</dbReference>
<accession>A0AAE0YQ10</accession>
<keyword evidence="2 3" id="KW-0175">Coiled coil</keyword>
<evidence type="ECO:0000313" key="6">
    <source>
        <dbReference type="EMBL" id="KAK3753601.1"/>
    </source>
</evidence>
<feature type="region of interest" description="Disordered" evidence="4">
    <location>
        <begin position="1"/>
        <end position="126"/>
    </location>
</feature>
<reference evidence="6" key="1">
    <citation type="journal article" date="2023" name="G3 (Bethesda)">
        <title>A reference genome for the long-term kleptoplast-retaining sea slug Elysia crispata morphotype clarki.</title>
        <authorList>
            <person name="Eastman K.E."/>
            <person name="Pendleton A.L."/>
            <person name="Shaikh M.A."/>
            <person name="Suttiyut T."/>
            <person name="Ogas R."/>
            <person name="Tomko P."/>
            <person name="Gavelis G."/>
            <person name="Widhalm J.R."/>
            <person name="Wisecaver J.H."/>
        </authorList>
    </citation>
    <scope>NUCLEOTIDE SEQUENCE</scope>
    <source>
        <strain evidence="6">ECLA1</strain>
    </source>
</reference>
<dbReference type="FunFam" id="1.10.418.10:FF:000020">
    <property type="entry name" value="Cytospin-A isoform 1"/>
    <property type="match status" value="1"/>
</dbReference>
<feature type="coiled-coil region" evidence="3">
    <location>
        <begin position="227"/>
        <end position="291"/>
    </location>
</feature>
<evidence type="ECO:0000256" key="4">
    <source>
        <dbReference type="SAM" id="MobiDB-lite"/>
    </source>
</evidence>
<dbReference type="CDD" id="cd21199">
    <property type="entry name" value="CH_CYTS"/>
    <property type="match status" value="1"/>
</dbReference>
<feature type="coiled-coil region" evidence="3">
    <location>
        <begin position="459"/>
        <end position="774"/>
    </location>
</feature>
<dbReference type="PANTHER" id="PTHR23167">
    <property type="entry name" value="CALPONIN HOMOLOGY DOMAIN-CONTAINING PROTEIN DDB_G0272472-RELATED"/>
    <property type="match status" value="1"/>
</dbReference>
<dbReference type="Proteomes" id="UP001283361">
    <property type="component" value="Unassembled WGS sequence"/>
</dbReference>
<dbReference type="PROSITE" id="PS50021">
    <property type="entry name" value="CH"/>
    <property type="match status" value="1"/>
</dbReference>
<feature type="region of interest" description="Disordered" evidence="4">
    <location>
        <begin position="386"/>
        <end position="433"/>
    </location>
</feature>
<feature type="compositionally biased region" description="Low complexity" evidence="4">
    <location>
        <begin position="922"/>
        <end position="932"/>
    </location>
</feature>
<feature type="coiled-coil region" evidence="3">
    <location>
        <begin position="800"/>
        <end position="841"/>
    </location>
</feature>
<comment type="similarity">
    <text evidence="1">Belongs to the cytospin-A family.</text>
</comment>
<gene>
    <name evidence="6" type="ORF">RRG08_010020</name>
</gene>
<dbReference type="SMART" id="SM00033">
    <property type="entry name" value="CH"/>
    <property type="match status" value="1"/>
</dbReference>
<protein>
    <recommendedName>
        <fullName evidence="5">Calponin-homology (CH) domain-containing protein</fullName>
    </recommendedName>
</protein>
<feature type="compositionally biased region" description="Low complexity" evidence="4">
    <location>
        <begin position="34"/>
        <end position="51"/>
    </location>
</feature>
<feature type="domain" description="Calponin-homology (CH)" evidence="5">
    <location>
        <begin position="1067"/>
        <end position="1172"/>
    </location>
</feature>
<evidence type="ECO:0000256" key="3">
    <source>
        <dbReference type="SAM" id="Coils"/>
    </source>
</evidence>
<dbReference type="PANTHER" id="PTHR23167:SF69">
    <property type="entry name" value="FI18193P1"/>
    <property type="match status" value="1"/>
</dbReference>
<proteinExistence type="inferred from homology"/>
<evidence type="ECO:0000256" key="1">
    <source>
        <dbReference type="ARBA" id="ARBA00009452"/>
    </source>
</evidence>
<comment type="caution">
    <text evidence="6">The sequence shown here is derived from an EMBL/GenBank/DDBJ whole genome shotgun (WGS) entry which is preliminary data.</text>
</comment>
<sequence>MKKNEASMKSSGGGKTLSGAPVSPERAKKQSGNSPKTSAATSPSKSATMTGAGAGAGPSISQGMKHSKSDHSGLVSVKKELSYKSEASPLGKKFISKSQENLSSHKKGRPLTTVAESPRPRSNAASIARAVAVKNKEAKERDKAPAVFVKPKPVKANTVTNIRKASSTQSIDRTSQNTFSLKSASCKSSNSLAIKRAQSTQSICKDKFSKKRTSAPADVMAYNAELLANFEKEKKLLEVRISELAKIAESRKGEMEKYKYEIKHLRDQLSSSMQKEQIEVLQSQNKQLLDRLQELGFPAEQITDAEKLMLKFSSAARSHGSNSDICLPASASCDSLSTDCGAGGREGQHSSPTMAIAVPGAGEHGSKGARFSATASAAGALEIGRSSSLSASEPGMSSLPDLCGTPDHPSVLSLDPANWDKQSNKSANSDGGLSEASVACLTERILQMEETNYSTTEELQATLQELGDLQDAVNELTEDNTKLTDEKAVLLESLCTQTEKLENTRIQLEQLKYLLISGELPNKSDRDGHLLGLLKSAAEEREELMRKQTEWSNALESLENECREAHEAGEGLREKYNLMEEANSALKCEKDALELQLTEIREAQMAEQFEVVRLKTLLEQEKKKVAELERERGAQENKTDLEALLDVARQDKAQAEQRVAELTESLGLAQCDVTRLKDVLNTKEQELSALRNSTKTQLAELQLRLSVSEKEKQEVQRKEEALHQHVEQLEGDCDRHLEDKKEFTSQLQQIETELRAVKQQKQIVEMEMQEINSKHDIESEEWKQFQKDLQTAVVIANNFSQETQEKMEKLTQDNGFLQDRNNQLESEVEKLQRDLHLLRQSTVEESPTRKPSASCLLTNAEFKGKVLSSMGGVHHPHRPHPHTHMDSRSQSISVKSLIRSIEEHVKSGGASMHSSRSESRRSSASSDISLASLKDFVKSPASPMQTPESPQSPTKDFNLRTSTAGYLNKQTPNTDRSPQQRLLLTPTGPGGTVMGGTQAVSPEVGNKASVGARGEGSDVGKVTPQIPSILKDRNTPRRNSSAVEADLSKKETPGKDPLASLAKLMKGSKRNALLKWCQLKTIQYANVDITNFSSSWNDGLAFCALLHSYVPEKIPYSELNFEDKRKNFTIAFNAGESIGIKSTLNIGEMVSMERPDWQAVMGYVTNIYKHFEVDKA</sequence>
<keyword evidence="7" id="KW-1185">Reference proteome</keyword>
<feature type="compositionally biased region" description="Basic and acidic residues" evidence="4">
    <location>
        <begin position="67"/>
        <end position="83"/>
    </location>
</feature>
<evidence type="ECO:0000259" key="5">
    <source>
        <dbReference type="PROSITE" id="PS50021"/>
    </source>
</evidence>
<dbReference type="InterPro" id="IPR001715">
    <property type="entry name" value="CH_dom"/>
</dbReference>
<dbReference type="Gene3D" id="1.10.418.10">
    <property type="entry name" value="Calponin-like domain"/>
    <property type="match status" value="1"/>
</dbReference>
<organism evidence="6 7">
    <name type="scientific">Elysia crispata</name>
    <name type="common">lettuce slug</name>
    <dbReference type="NCBI Taxonomy" id="231223"/>
    <lineage>
        <taxon>Eukaryota</taxon>
        <taxon>Metazoa</taxon>
        <taxon>Spiralia</taxon>
        <taxon>Lophotrochozoa</taxon>
        <taxon>Mollusca</taxon>
        <taxon>Gastropoda</taxon>
        <taxon>Heterobranchia</taxon>
        <taxon>Euthyneura</taxon>
        <taxon>Panpulmonata</taxon>
        <taxon>Sacoglossa</taxon>
        <taxon>Placobranchoidea</taxon>
        <taxon>Plakobranchidae</taxon>
        <taxon>Elysia</taxon>
    </lineage>
</organism>
<feature type="region of interest" description="Disordered" evidence="4">
    <location>
        <begin position="339"/>
        <end position="370"/>
    </location>
</feature>
<name>A0AAE0YQ10_9GAST</name>